<evidence type="ECO:0000259" key="1">
    <source>
        <dbReference type="Pfam" id="PF24120"/>
    </source>
</evidence>
<gene>
    <name evidence="2" type="ORF">P154DRAFT_572376</name>
</gene>
<dbReference type="InterPro" id="IPR057517">
    <property type="entry name" value="SsdA-like_C"/>
</dbReference>
<accession>A0A6A5WTD7</accession>
<name>A0A6A5WTD7_9PLEO</name>
<organism evidence="2 3">
    <name type="scientific">Amniculicola lignicola CBS 123094</name>
    <dbReference type="NCBI Taxonomy" id="1392246"/>
    <lineage>
        <taxon>Eukaryota</taxon>
        <taxon>Fungi</taxon>
        <taxon>Dikarya</taxon>
        <taxon>Ascomycota</taxon>
        <taxon>Pezizomycotina</taxon>
        <taxon>Dothideomycetes</taxon>
        <taxon>Pleosporomycetidae</taxon>
        <taxon>Pleosporales</taxon>
        <taxon>Amniculicolaceae</taxon>
        <taxon>Amniculicola</taxon>
    </lineage>
</organism>
<evidence type="ECO:0000313" key="2">
    <source>
        <dbReference type="EMBL" id="KAF2004338.1"/>
    </source>
</evidence>
<keyword evidence="3" id="KW-1185">Reference proteome</keyword>
<evidence type="ECO:0000313" key="3">
    <source>
        <dbReference type="Proteomes" id="UP000799779"/>
    </source>
</evidence>
<sequence>MVPVIVSRWDSSHLYSIAAPVGRRLVACPASNRRYTPLLPIDQKFKLVRYAIDKKRACFVKVGEGRASRRIGEEVDREVFKVEKKDTKDLDLLCRFSGCMDISTAKSTVNKHEGMEAPPENEWEKYGFKESSLGELTFVGIITDDLTMQYSKGAAVLDRGHQFALILATSDRGSDAQTPNCLRESSWSEKVRHIAAMVGCHFLSPLDTEWYGGRAGQYHTCHPEKKLIVYFIEKHVFMPSEKEPDPNLKYQISKCEAALTQGKERSSAWAKWCHLEETKSALDCQLSDVRDKIALGGDEYSQQDVRKIQDLVRVAEKG</sequence>
<dbReference type="Proteomes" id="UP000799779">
    <property type="component" value="Unassembled WGS sequence"/>
</dbReference>
<feature type="domain" description="Single-strand DNA deaminase toxin A-like C-terminal" evidence="1">
    <location>
        <begin position="180"/>
        <end position="228"/>
    </location>
</feature>
<dbReference type="EMBL" id="ML977568">
    <property type="protein sequence ID" value="KAF2004338.1"/>
    <property type="molecule type" value="Genomic_DNA"/>
</dbReference>
<dbReference type="OrthoDB" id="5337793at2759"/>
<proteinExistence type="predicted"/>
<dbReference type="AlphaFoldDB" id="A0A6A5WTD7"/>
<reference evidence="2" key="1">
    <citation type="journal article" date="2020" name="Stud. Mycol.">
        <title>101 Dothideomycetes genomes: a test case for predicting lifestyles and emergence of pathogens.</title>
        <authorList>
            <person name="Haridas S."/>
            <person name="Albert R."/>
            <person name="Binder M."/>
            <person name="Bloem J."/>
            <person name="Labutti K."/>
            <person name="Salamov A."/>
            <person name="Andreopoulos B."/>
            <person name="Baker S."/>
            <person name="Barry K."/>
            <person name="Bills G."/>
            <person name="Bluhm B."/>
            <person name="Cannon C."/>
            <person name="Castanera R."/>
            <person name="Culley D."/>
            <person name="Daum C."/>
            <person name="Ezra D."/>
            <person name="Gonzalez J."/>
            <person name="Henrissat B."/>
            <person name="Kuo A."/>
            <person name="Liang C."/>
            <person name="Lipzen A."/>
            <person name="Lutzoni F."/>
            <person name="Magnuson J."/>
            <person name="Mondo S."/>
            <person name="Nolan M."/>
            <person name="Ohm R."/>
            <person name="Pangilinan J."/>
            <person name="Park H.-J."/>
            <person name="Ramirez L."/>
            <person name="Alfaro M."/>
            <person name="Sun H."/>
            <person name="Tritt A."/>
            <person name="Yoshinaga Y."/>
            <person name="Zwiers L.-H."/>
            <person name="Turgeon B."/>
            <person name="Goodwin S."/>
            <person name="Spatafora J."/>
            <person name="Crous P."/>
            <person name="Grigoriev I."/>
        </authorList>
    </citation>
    <scope>NUCLEOTIDE SEQUENCE</scope>
    <source>
        <strain evidence="2">CBS 123094</strain>
    </source>
</reference>
<dbReference type="Pfam" id="PF24120">
    <property type="entry name" value="SsdA_C"/>
    <property type="match status" value="1"/>
</dbReference>
<protein>
    <recommendedName>
        <fullName evidence="1">Single-strand DNA deaminase toxin A-like C-terminal domain-containing protein</fullName>
    </recommendedName>
</protein>